<dbReference type="Proteomes" id="UP000295192">
    <property type="component" value="Unassembled WGS sequence"/>
</dbReference>
<proteinExistence type="predicted"/>
<sequence length="125" mass="13970">MYRQIELDESHRNFKLIVWKETPMIRLLADVALRGGYIATMSSISSVLHTLHTHDNTTDMESLAAERGTEFVFIPLGEPHFDGLWEAAGKSVRLILKAVGCTVLRLDDLANAVDEVEAEAVNGRY</sequence>
<keyword evidence="2" id="KW-1185">Reference proteome</keyword>
<evidence type="ECO:0000313" key="1">
    <source>
        <dbReference type="EMBL" id="TDG38850.1"/>
    </source>
</evidence>
<dbReference type="EMBL" id="LSRL02001800">
    <property type="protein sequence ID" value="TDG38850.1"/>
    <property type="molecule type" value="Genomic_DNA"/>
</dbReference>
<reference evidence="1 2" key="1">
    <citation type="journal article" date="2019" name="J. Hered.">
        <title>An Improved Genome Assembly for Drosophila navojoa, the Basal Species in the mojavensis Cluster.</title>
        <authorList>
            <person name="Vanderlinde T."/>
            <person name="Dupim E.G."/>
            <person name="Nazario-Yepiz N.O."/>
            <person name="Carvalho A.B."/>
        </authorList>
    </citation>
    <scope>NUCLEOTIDE SEQUENCE [LARGE SCALE GENOMIC DNA]</scope>
    <source>
        <strain evidence="1">Navoj_Jal97</strain>
        <tissue evidence="1">Whole organism</tissue>
    </source>
</reference>
<comment type="caution">
    <text evidence="1">The sequence shown here is derived from an EMBL/GenBank/DDBJ whole genome shotgun (WGS) entry which is preliminary data.</text>
</comment>
<gene>
    <name evidence="1" type="ORF">AWZ03_014729</name>
</gene>
<dbReference type="AlphaFoldDB" id="A0A484ASK2"/>
<protein>
    <submittedName>
        <fullName evidence="1">Uncharacterized protein</fullName>
    </submittedName>
</protein>
<name>A0A484ASK2_DRONA</name>
<evidence type="ECO:0000313" key="2">
    <source>
        <dbReference type="Proteomes" id="UP000295192"/>
    </source>
</evidence>
<accession>A0A484ASK2</accession>
<organism evidence="1 2">
    <name type="scientific">Drosophila navojoa</name>
    <name type="common">Fruit fly</name>
    <dbReference type="NCBI Taxonomy" id="7232"/>
    <lineage>
        <taxon>Eukaryota</taxon>
        <taxon>Metazoa</taxon>
        <taxon>Ecdysozoa</taxon>
        <taxon>Arthropoda</taxon>
        <taxon>Hexapoda</taxon>
        <taxon>Insecta</taxon>
        <taxon>Pterygota</taxon>
        <taxon>Neoptera</taxon>
        <taxon>Endopterygota</taxon>
        <taxon>Diptera</taxon>
        <taxon>Brachycera</taxon>
        <taxon>Muscomorpha</taxon>
        <taxon>Ephydroidea</taxon>
        <taxon>Drosophilidae</taxon>
        <taxon>Drosophila</taxon>
    </lineage>
</organism>